<gene>
    <name evidence="1" type="ORF">SDC9_135533</name>
</gene>
<comment type="caution">
    <text evidence="1">The sequence shown here is derived from an EMBL/GenBank/DDBJ whole genome shotgun (WGS) entry which is preliminary data.</text>
</comment>
<dbReference type="AlphaFoldDB" id="A0A645DGL6"/>
<reference evidence="1" key="1">
    <citation type="submission" date="2019-08" db="EMBL/GenBank/DDBJ databases">
        <authorList>
            <person name="Kucharzyk K."/>
            <person name="Murdoch R.W."/>
            <person name="Higgins S."/>
            <person name="Loffler F."/>
        </authorList>
    </citation>
    <scope>NUCLEOTIDE SEQUENCE</scope>
</reference>
<sequence length="183" mass="19476">MRAHRIQHRVAGFELGETAVFLAHRGNDFRQPVELAGAEHEIEMRQLFQQFVAAVLRHAADGADDQVGVARLVLFHEADLADGFALGLFAHAAGVEDHHLGCGLAGDDFVARCGQHPGQRLGIAHVHLAAVGLDENLHRHAPPGTACRTRLSRWTNSASASLPSNLASSSLCLPSSAAHSALP</sequence>
<dbReference type="EMBL" id="VSSQ01036048">
    <property type="protein sequence ID" value="MPM88429.1"/>
    <property type="molecule type" value="Genomic_DNA"/>
</dbReference>
<proteinExistence type="predicted"/>
<protein>
    <submittedName>
        <fullName evidence="1">Uncharacterized protein</fullName>
    </submittedName>
</protein>
<name>A0A645DGL6_9ZZZZ</name>
<evidence type="ECO:0000313" key="1">
    <source>
        <dbReference type="EMBL" id="MPM88429.1"/>
    </source>
</evidence>
<accession>A0A645DGL6</accession>
<organism evidence="1">
    <name type="scientific">bioreactor metagenome</name>
    <dbReference type="NCBI Taxonomy" id="1076179"/>
    <lineage>
        <taxon>unclassified sequences</taxon>
        <taxon>metagenomes</taxon>
        <taxon>ecological metagenomes</taxon>
    </lineage>
</organism>